<dbReference type="Proteomes" id="UP001318040">
    <property type="component" value="Chromosome 21"/>
</dbReference>
<dbReference type="PANTHER" id="PTHR13850:SF5">
    <property type="entry name" value="PLEIOTROPHIN_MIDKINE N-TERMINAL DOMAIN-CONTAINING PROTEIN"/>
    <property type="match status" value="1"/>
</dbReference>
<feature type="compositionally biased region" description="Basic residues" evidence="9">
    <location>
        <begin position="153"/>
        <end position="165"/>
    </location>
</feature>
<feature type="domain" description="Pleiotrophin/Midkine C-terminal" evidence="10">
    <location>
        <begin position="97"/>
        <end position="160"/>
    </location>
</feature>
<proteinExistence type="inferred from homology"/>
<organism evidence="12 13">
    <name type="scientific">Petromyzon marinus</name>
    <name type="common">Sea lamprey</name>
    <dbReference type="NCBI Taxonomy" id="7757"/>
    <lineage>
        <taxon>Eukaryota</taxon>
        <taxon>Metazoa</taxon>
        <taxon>Chordata</taxon>
        <taxon>Craniata</taxon>
        <taxon>Vertebrata</taxon>
        <taxon>Cyclostomata</taxon>
        <taxon>Hyperoartia</taxon>
        <taxon>Petromyzontiformes</taxon>
        <taxon>Petromyzontidae</taxon>
        <taxon>Petromyzon</taxon>
    </lineage>
</organism>
<sequence>MQAHVCIAVLLLELSAVVHCGKLAAHGEVPAEAPGGVSGGVVAAGCGPWQWGPCVPTTGDCGPGSRESTRGGPGGPCPLETQRFRCKFPCNWKKEFGADCKYHFESWGECEREARVKWRTGTLKRALHGATCAASVRARKPCRAQRPAGTRGPKIRKQKGGKRGRGGPAGRGHEAPGGDGNTMTTTTTTTTTRETGTR</sequence>
<dbReference type="RefSeq" id="XP_032814141.1">
    <property type="nucleotide sequence ID" value="XM_032958250.1"/>
</dbReference>
<protein>
    <submittedName>
        <fullName evidence="13">Midkine-B-like isoform X1</fullName>
    </submittedName>
</protein>
<keyword evidence="7 8" id="KW-0497">Mitogen</keyword>
<dbReference type="KEGG" id="pmrn:116944558"/>
<dbReference type="GO" id="GO:0008083">
    <property type="term" value="F:growth factor activity"/>
    <property type="evidence" value="ECO:0007669"/>
    <property type="project" value="UniProtKB-UniRule"/>
</dbReference>
<keyword evidence="8" id="KW-0339">Growth factor</keyword>
<evidence type="ECO:0000256" key="2">
    <source>
        <dbReference type="ARBA" id="ARBA00005403"/>
    </source>
</evidence>
<evidence type="ECO:0000256" key="6">
    <source>
        <dbReference type="ARBA" id="ARBA00023157"/>
    </source>
</evidence>
<evidence type="ECO:0000256" key="9">
    <source>
        <dbReference type="SAM" id="MobiDB-lite"/>
    </source>
</evidence>
<evidence type="ECO:0000256" key="3">
    <source>
        <dbReference type="ARBA" id="ARBA00022525"/>
    </source>
</evidence>
<feature type="region of interest" description="Disordered" evidence="9">
    <location>
        <begin position="138"/>
        <end position="198"/>
    </location>
</feature>
<feature type="domain" description="Pleiotrophin/Midkine N-terminal" evidence="11">
    <location>
        <begin position="43"/>
        <end position="96"/>
    </location>
</feature>
<dbReference type="AlphaFoldDB" id="A0AAJ7TC39"/>
<keyword evidence="4 8" id="KW-0358">Heparin-binding</keyword>
<reference evidence="13" key="1">
    <citation type="submission" date="2025-08" db="UniProtKB">
        <authorList>
            <consortium name="RefSeq"/>
        </authorList>
    </citation>
    <scope>IDENTIFICATION</scope>
    <source>
        <tissue evidence="13">Sperm</tissue>
    </source>
</reference>
<dbReference type="InterPro" id="IPR000762">
    <property type="entry name" value="Midkine_heparin-bd_GF"/>
</dbReference>
<evidence type="ECO:0000313" key="12">
    <source>
        <dbReference type="Proteomes" id="UP001318040"/>
    </source>
</evidence>
<dbReference type="InterPro" id="IPR020091">
    <property type="entry name" value="PTN/MK_diS_sf"/>
</dbReference>
<dbReference type="Pfam" id="PF01091">
    <property type="entry name" value="PTN_MK_C"/>
    <property type="match status" value="1"/>
</dbReference>
<evidence type="ECO:0000256" key="7">
    <source>
        <dbReference type="ARBA" id="ARBA00023246"/>
    </source>
</evidence>
<evidence type="ECO:0000256" key="5">
    <source>
        <dbReference type="ARBA" id="ARBA00022729"/>
    </source>
</evidence>
<evidence type="ECO:0000256" key="8">
    <source>
        <dbReference type="RuleBase" id="RU369117"/>
    </source>
</evidence>
<dbReference type="InterPro" id="IPR038130">
    <property type="entry name" value="PTN/MK_C_dom_sf"/>
</dbReference>
<evidence type="ECO:0000259" key="11">
    <source>
        <dbReference type="Pfam" id="PF05196"/>
    </source>
</evidence>
<dbReference type="GO" id="GO:0051781">
    <property type="term" value="P:positive regulation of cell division"/>
    <property type="evidence" value="ECO:0007669"/>
    <property type="project" value="UniProtKB-UniRule"/>
</dbReference>
<evidence type="ECO:0000259" key="10">
    <source>
        <dbReference type="Pfam" id="PF01091"/>
    </source>
</evidence>
<keyword evidence="5 8" id="KW-0732">Signal</keyword>
<feature type="compositionally biased region" description="Low complexity" evidence="9">
    <location>
        <begin position="182"/>
        <end position="198"/>
    </location>
</feature>
<dbReference type="PRINTS" id="PR00269">
    <property type="entry name" value="PTNMIDKINE"/>
</dbReference>
<gene>
    <name evidence="13" type="primary">LOC116944558</name>
</gene>
<feature type="chain" id="PRO_5042314162" evidence="8">
    <location>
        <begin position="21"/>
        <end position="198"/>
    </location>
</feature>
<dbReference type="InterPro" id="IPR020090">
    <property type="entry name" value="PTN/MK_C_dom"/>
</dbReference>
<dbReference type="PANTHER" id="PTHR13850">
    <property type="entry name" value="PLEIOTROPHIN FAMILY MEMBER"/>
    <property type="match status" value="1"/>
</dbReference>
<dbReference type="InterPro" id="IPR020089">
    <property type="entry name" value="PTN/MK_N_dom"/>
</dbReference>
<evidence type="ECO:0000313" key="13">
    <source>
        <dbReference type="RefSeq" id="XP_032814141.1"/>
    </source>
</evidence>
<keyword evidence="12" id="KW-1185">Reference proteome</keyword>
<name>A0AAJ7TC39_PETMA</name>
<dbReference type="InterPro" id="IPR037122">
    <property type="entry name" value="PTN/MK_N_dom_sf"/>
</dbReference>
<comment type="similarity">
    <text evidence="2 8">Belongs to the pleiotrophin family.</text>
</comment>
<dbReference type="SMART" id="SM00193">
    <property type="entry name" value="PTN"/>
    <property type="match status" value="1"/>
</dbReference>
<dbReference type="GO" id="GO:0008201">
    <property type="term" value="F:heparin binding"/>
    <property type="evidence" value="ECO:0007669"/>
    <property type="project" value="UniProtKB-UniRule"/>
</dbReference>
<dbReference type="Gene3D" id="2.20.60.10">
    <property type="entry name" value="Pleiotrophin/Midkine, N-terminal domain"/>
    <property type="match status" value="1"/>
</dbReference>
<accession>A0AAJ7TC39</accession>
<dbReference type="GO" id="GO:0005576">
    <property type="term" value="C:extracellular region"/>
    <property type="evidence" value="ECO:0007669"/>
    <property type="project" value="UniProtKB-SubCell"/>
</dbReference>
<dbReference type="SUPFAM" id="SSF57288">
    <property type="entry name" value="Midkine"/>
    <property type="match status" value="2"/>
</dbReference>
<dbReference type="Pfam" id="PF05196">
    <property type="entry name" value="PTN_MK_N"/>
    <property type="match status" value="1"/>
</dbReference>
<keyword evidence="3 8" id="KW-0964">Secreted</keyword>
<dbReference type="FunFam" id="2.30.90.10:FF:000001">
    <property type="entry name" value="Pleiotrophin"/>
    <property type="match status" value="1"/>
</dbReference>
<evidence type="ECO:0000256" key="1">
    <source>
        <dbReference type="ARBA" id="ARBA00004613"/>
    </source>
</evidence>
<feature type="signal peptide" evidence="8">
    <location>
        <begin position="1"/>
        <end position="20"/>
    </location>
</feature>
<comment type="subcellular location">
    <subcellularLocation>
        <location evidence="1 8">Secreted</location>
    </subcellularLocation>
</comment>
<evidence type="ECO:0000256" key="4">
    <source>
        <dbReference type="ARBA" id="ARBA00022674"/>
    </source>
</evidence>
<dbReference type="Gene3D" id="2.30.90.10">
    <property type="entry name" value="Heparin-binding Growth Factor, Midkine, Chain A- C-terminal Domain"/>
    <property type="match status" value="1"/>
</dbReference>
<keyword evidence="6 8" id="KW-1015">Disulfide bond</keyword>